<proteinExistence type="inferred from homology"/>
<dbReference type="PANTHER" id="PTHR48085">
    <property type="entry name" value="CADMIUM/ZINC-TRANSPORTING ATPASE HMA2-RELATED"/>
    <property type="match status" value="1"/>
</dbReference>
<dbReference type="GO" id="GO:0005524">
    <property type="term" value="F:ATP binding"/>
    <property type="evidence" value="ECO:0007669"/>
    <property type="project" value="UniProtKB-UniRule"/>
</dbReference>
<dbReference type="SFLD" id="SFLDF00027">
    <property type="entry name" value="p-type_atpase"/>
    <property type="match status" value="1"/>
</dbReference>
<sequence length="705" mass="76207">MTYQYSVFPVPAGMSVQQKTMLEIQVRKLAGVVSAYVDDKGGMTVRSCGVPSKKIIGRLIQDTTFHSKTMVNAVALRKKEKHSEVNEYRRDAITAGLGLVGLQLLRMYSPMAFNGIYLVRSAFTLFVARNFISNGIKGLIKDRQPNADTLTATAVLASVISGKPESSLTLLMLANAAEMLTTYTAEKARNHISDMLRLDQPHAWKIEEDGYERRVSVESLKPGDHIGVHLGEKICVDGRVKDGVAAVDQSSITGEYIPVEKSKGDYVYAGTVVKNGFLEIIVEKVGDATALARIVHMVEEAQSRRAPVQNFADQMATKLVPISFIAAGLVYGLTKDWQRVLNILFIDYSCGLKLSTATAISAAIGHAAKRGVLIKGGNYVESLGSIDTVVLDKTGTITVGTPKVMLVEPAPGIQDKELVLLAAAAEYHSAHPLASAILDYVEEQGWEVPPHLTTETIVAKGIQANVPDYEKIVGGEILVGSIPFMRENHVECQSAVERGETYSDCGYNVVYVARDGILLGMLVINDPIRPNMKRTINRLRRIGIDEIVMLTGDSKNVAQHVAATLDIDSYHAEVLPADKALLVSKLQRGSQVMMIGDGINDAPALAFADVGVAMGGRRTDIAVESAAMTINSDEPLIIPEMIDLGRNTMKIVQQNFTTTIAVNTAAMLLGAIGRTSPMVSALIHNAATIGVVLNSARILLMEKKK</sequence>
<keyword evidence="8" id="KW-0472">Membrane</keyword>
<accession>I9L5E7</accession>
<dbReference type="GO" id="GO:0008551">
    <property type="term" value="F:P-type cadmium transporter activity"/>
    <property type="evidence" value="ECO:0007669"/>
    <property type="project" value="UniProtKB-EC"/>
</dbReference>
<keyword evidence="6" id="KW-1278">Translocase</keyword>
<evidence type="ECO:0000256" key="8">
    <source>
        <dbReference type="ARBA" id="ARBA00023136"/>
    </source>
</evidence>
<dbReference type="InterPro" id="IPR023298">
    <property type="entry name" value="ATPase_P-typ_TM_dom_sf"/>
</dbReference>
<dbReference type="SFLD" id="SFLDG00002">
    <property type="entry name" value="C1.7:_P-type_atpase_like"/>
    <property type="match status" value="1"/>
</dbReference>
<dbReference type="GO" id="GO:0016887">
    <property type="term" value="F:ATP hydrolysis activity"/>
    <property type="evidence" value="ECO:0007669"/>
    <property type="project" value="InterPro"/>
</dbReference>
<evidence type="ECO:0000256" key="5">
    <source>
        <dbReference type="ARBA" id="ARBA00022723"/>
    </source>
</evidence>
<dbReference type="Pfam" id="PF00702">
    <property type="entry name" value="Hydrolase"/>
    <property type="match status" value="1"/>
</dbReference>
<dbReference type="AlphaFoldDB" id="I9L5E7"/>
<dbReference type="PROSITE" id="PS00154">
    <property type="entry name" value="ATPASE_E1_E2"/>
    <property type="match status" value="1"/>
</dbReference>
<dbReference type="GO" id="GO:0005886">
    <property type="term" value="C:plasma membrane"/>
    <property type="evidence" value="ECO:0007669"/>
    <property type="project" value="UniProtKB-SubCell"/>
</dbReference>
<dbReference type="InterPro" id="IPR001757">
    <property type="entry name" value="P_typ_ATPase"/>
</dbReference>
<evidence type="ECO:0000313" key="14">
    <source>
        <dbReference type="Proteomes" id="UP000004324"/>
    </source>
</evidence>
<comment type="similarity">
    <text evidence="2 11">Belongs to the cation transport ATPase (P-type) (TC 3.A.3) family. Type IB subfamily.</text>
</comment>
<comment type="catalytic activity">
    <reaction evidence="10">
        <text>Cd(2+)(in) + ATP + H2O = Cd(2+)(out) + ADP + phosphate + H(+)</text>
        <dbReference type="Rhea" id="RHEA:12132"/>
        <dbReference type="ChEBI" id="CHEBI:15377"/>
        <dbReference type="ChEBI" id="CHEBI:15378"/>
        <dbReference type="ChEBI" id="CHEBI:30616"/>
        <dbReference type="ChEBI" id="CHEBI:43474"/>
        <dbReference type="ChEBI" id="CHEBI:48775"/>
        <dbReference type="ChEBI" id="CHEBI:456216"/>
        <dbReference type="EC" id="7.2.2.21"/>
    </reaction>
</comment>
<keyword evidence="4" id="KW-0812">Transmembrane</keyword>
<dbReference type="RefSeq" id="WP_007937925.1">
    <property type="nucleotide sequence ID" value="NZ_AKVJ01000076.1"/>
</dbReference>
<keyword evidence="11" id="KW-0547">Nucleotide-binding</keyword>
<dbReference type="InterPro" id="IPR018303">
    <property type="entry name" value="ATPase_P-typ_P_site"/>
</dbReference>
<feature type="domain" description="P-type ATPase A" evidence="12">
    <location>
        <begin position="198"/>
        <end position="299"/>
    </location>
</feature>
<dbReference type="InterPro" id="IPR027256">
    <property type="entry name" value="P-typ_ATPase_IB"/>
</dbReference>
<evidence type="ECO:0000259" key="12">
    <source>
        <dbReference type="Pfam" id="PF00122"/>
    </source>
</evidence>
<dbReference type="SUPFAM" id="SSF56784">
    <property type="entry name" value="HAD-like"/>
    <property type="match status" value="1"/>
</dbReference>
<dbReference type="InterPro" id="IPR023214">
    <property type="entry name" value="HAD_sf"/>
</dbReference>
<evidence type="ECO:0000256" key="6">
    <source>
        <dbReference type="ARBA" id="ARBA00022967"/>
    </source>
</evidence>
<keyword evidence="5 11" id="KW-0479">Metal-binding</keyword>
<dbReference type="NCBIfam" id="TIGR01525">
    <property type="entry name" value="ATPase-IB_hvy"/>
    <property type="match status" value="1"/>
</dbReference>
<evidence type="ECO:0000256" key="1">
    <source>
        <dbReference type="ARBA" id="ARBA00004651"/>
    </source>
</evidence>
<evidence type="ECO:0000313" key="13">
    <source>
        <dbReference type="EMBL" id="EIW15436.1"/>
    </source>
</evidence>
<evidence type="ECO:0000256" key="11">
    <source>
        <dbReference type="RuleBase" id="RU362081"/>
    </source>
</evidence>
<dbReference type="PANTHER" id="PTHR48085:SF5">
    <property type="entry name" value="CADMIUM_ZINC-TRANSPORTING ATPASE HMA4-RELATED"/>
    <property type="match status" value="1"/>
</dbReference>
<evidence type="ECO:0000256" key="4">
    <source>
        <dbReference type="ARBA" id="ARBA00022692"/>
    </source>
</evidence>
<dbReference type="Gene3D" id="3.40.1110.10">
    <property type="entry name" value="Calcium-transporting ATPase, cytoplasmic domain N"/>
    <property type="match status" value="1"/>
</dbReference>
<dbReference type="InterPro" id="IPR008250">
    <property type="entry name" value="ATPase_P-typ_transduc_dom_A_sf"/>
</dbReference>
<dbReference type="NCBIfam" id="TIGR01494">
    <property type="entry name" value="ATPase_P-type"/>
    <property type="match status" value="1"/>
</dbReference>
<dbReference type="Gene3D" id="2.70.150.10">
    <property type="entry name" value="Calcium-transporting ATPase, cytoplasmic transduction domain A"/>
    <property type="match status" value="1"/>
</dbReference>
<dbReference type="InterPro" id="IPR023299">
    <property type="entry name" value="ATPase_P-typ_cyto_dom_N"/>
</dbReference>
<comment type="caution">
    <text evidence="13">The sequence shown here is derived from an EMBL/GenBank/DDBJ whole genome shotgun (WGS) entry which is preliminary data.</text>
</comment>
<dbReference type="InterPro" id="IPR044492">
    <property type="entry name" value="P_typ_ATPase_HD_dom"/>
</dbReference>
<dbReference type="SFLD" id="SFLDS00003">
    <property type="entry name" value="Haloacid_Dehalogenase"/>
    <property type="match status" value="1"/>
</dbReference>
<dbReference type="EC" id="7.2.2.21" evidence="9"/>
<gene>
    <name evidence="13" type="ORF">FB4_1125</name>
</gene>
<dbReference type="GO" id="GO:0046872">
    <property type="term" value="F:metal ion binding"/>
    <property type="evidence" value="ECO:0007669"/>
    <property type="project" value="UniProtKB-KW"/>
</dbReference>
<dbReference type="PATRIC" id="fig|1149862.3.peg.4141"/>
<keyword evidence="11" id="KW-1003">Cell membrane</keyword>
<dbReference type="OrthoDB" id="9760802at2"/>
<evidence type="ECO:0000256" key="10">
    <source>
        <dbReference type="ARBA" id="ARBA00049338"/>
    </source>
</evidence>
<dbReference type="InterPro" id="IPR051014">
    <property type="entry name" value="Cation_Transport_ATPase_IB"/>
</dbReference>
<dbReference type="EMBL" id="AKVJ01000076">
    <property type="protein sequence ID" value="EIW15436.1"/>
    <property type="molecule type" value="Genomic_DNA"/>
</dbReference>
<evidence type="ECO:0000256" key="2">
    <source>
        <dbReference type="ARBA" id="ARBA00006024"/>
    </source>
</evidence>
<dbReference type="FunFam" id="2.70.150.10:FF:000002">
    <property type="entry name" value="Copper-transporting ATPase 1, putative"/>
    <property type="match status" value="1"/>
</dbReference>
<keyword evidence="14" id="KW-1185">Reference proteome</keyword>
<name>I9L5E7_9FIRM</name>
<dbReference type="InterPro" id="IPR036412">
    <property type="entry name" value="HAD-like_sf"/>
</dbReference>
<dbReference type="PRINTS" id="PR00119">
    <property type="entry name" value="CATATPASE"/>
</dbReference>
<dbReference type="Gene3D" id="3.40.50.1000">
    <property type="entry name" value="HAD superfamily/HAD-like"/>
    <property type="match status" value="1"/>
</dbReference>
<reference evidence="13 14" key="1">
    <citation type="journal article" date="2012" name="J. Bacteriol.">
        <title>Draft Genome Sequences for Two Metal-Reducing Pelosinus fermentans Strains Isolated from a Cr(VI)-Contaminated Site and for Type Strain R7.</title>
        <authorList>
            <person name="Brown S.D."/>
            <person name="Podar M."/>
            <person name="Klingeman D.M."/>
            <person name="Johnson C.M."/>
            <person name="Yang Z.K."/>
            <person name="Utturkar S.M."/>
            <person name="Land M.L."/>
            <person name="Mosher J.J."/>
            <person name="Hurt R.A.Jr."/>
            <person name="Phelps T.J."/>
            <person name="Palumbo A.V."/>
            <person name="Arkin A.P."/>
            <person name="Hazen T.C."/>
            <person name="Elias D.A."/>
        </authorList>
    </citation>
    <scope>NUCLEOTIDE SEQUENCE [LARGE SCALE GENOMIC DNA]</scope>
    <source>
        <strain evidence="13 14">B4</strain>
    </source>
</reference>
<dbReference type="SUPFAM" id="SSF81653">
    <property type="entry name" value="Calcium ATPase, transduction domain A"/>
    <property type="match status" value="1"/>
</dbReference>
<organism evidence="13 14">
    <name type="scientific">Pelosinus fermentans B4</name>
    <dbReference type="NCBI Taxonomy" id="1149862"/>
    <lineage>
        <taxon>Bacteria</taxon>
        <taxon>Bacillati</taxon>
        <taxon>Bacillota</taxon>
        <taxon>Negativicutes</taxon>
        <taxon>Selenomonadales</taxon>
        <taxon>Sporomusaceae</taxon>
        <taxon>Pelosinus</taxon>
    </lineage>
</organism>
<evidence type="ECO:0000256" key="3">
    <source>
        <dbReference type="ARBA" id="ARBA00022539"/>
    </source>
</evidence>
<keyword evidence="7" id="KW-1133">Transmembrane helix</keyword>
<evidence type="ECO:0000256" key="9">
    <source>
        <dbReference type="ARBA" id="ARBA00039103"/>
    </source>
</evidence>
<dbReference type="Pfam" id="PF00122">
    <property type="entry name" value="E1-E2_ATPase"/>
    <property type="match status" value="1"/>
</dbReference>
<evidence type="ECO:0000256" key="7">
    <source>
        <dbReference type="ARBA" id="ARBA00022989"/>
    </source>
</evidence>
<dbReference type="SUPFAM" id="SSF81665">
    <property type="entry name" value="Calcium ATPase, transmembrane domain M"/>
    <property type="match status" value="1"/>
</dbReference>
<keyword evidence="3" id="KW-0104">Cadmium</keyword>
<keyword evidence="11" id="KW-0067">ATP-binding</keyword>
<comment type="subcellular location">
    <subcellularLocation>
        <location evidence="1">Cell membrane</location>
        <topology evidence="1">Multi-pass membrane protein</topology>
    </subcellularLocation>
</comment>
<dbReference type="Proteomes" id="UP000004324">
    <property type="component" value="Unassembled WGS sequence"/>
</dbReference>
<dbReference type="InterPro" id="IPR059000">
    <property type="entry name" value="ATPase_P-type_domA"/>
</dbReference>
<protein>
    <recommendedName>
        <fullName evidence="9">Cd(2+)-exporting ATPase</fullName>
        <ecNumber evidence="9">7.2.2.21</ecNumber>
    </recommendedName>
</protein>